<accession>A0A917WFW2</accession>
<evidence type="ECO:0000256" key="11">
    <source>
        <dbReference type="ARBA" id="ARBA00029774"/>
    </source>
</evidence>
<dbReference type="InterPro" id="IPR006070">
    <property type="entry name" value="Sua5-like_dom"/>
</dbReference>
<protein>
    <recommendedName>
        <fullName evidence="4 13">Threonylcarbamoyl-AMP synthase</fullName>
        <shortName evidence="13">TC-AMP synthase</shortName>
        <ecNumber evidence="3 13">2.7.7.87</ecNumber>
    </recommendedName>
    <alternativeName>
        <fullName evidence="11 13">L-threonylcarbamoyladenylate synthase</fullName>
    </alternativeName>
</protein>
<dbReference type="Gene3D" id="3.40.50.11030">
    <property type="entry name" value="Threonylcarbamoyl-AMP synthase, C-terminal domain"/>
    <property type="match status" value="1"/>
</dbReference>
<reference evidence="16" key="2">
    <citation type="submission" date="2020-09" db="EMBL/GenBank/DDBJ databases">
        <authorList>
            <person name="Sun Q."/>
            <person name="Zhou Y."/>
        </authorList>
    </citation>
    <scope>NUCLEOTIDE SEQUENCE</scope>
    <source>
        <strain evidence="16">CGMCC 1.6293</strain>
    </source>
</reference>
<dbReference type="Pfam" id="PF03481">
    <property type="entry name" value="Sua5_C"/>
    <property type="match status" value="1"/>
</dbReference>
<keyword evidence="8 13" id="KW-0548">Nucleotidyltransferase</keyword>
<feature type="binding site" evidence="14">
    <location>
        <position position="142"/>
    </location>
    <ligand>
        <name>L-threonine</name>
        <dbReference type="ChEBI" id="CHEBI:57926"/>
    </ligand>
</feature>
<keyword evidence="17" id="KW-1185">Reference proteome</keyword>
<dbReference type="SUPFAM" id="SSF55821">
    <property type="entry name" value="YrdC/RibB"/>
    <property type="match status" value="1"/>
</dbReference>
<feature type="binding site" evidence="14">
    <location>
        <position position="65"/>
    </location>
    <ligand>
        <name>L-threonine</name>
        <dbReference type="ChEBI" id="CHEBI:57926"/>
    </ligand>
</feature>
<dbReference type="Gene3D" id="3.90.870.10">
    <property type="entry name" value="DHBP synthase"/>
    <property type="match status" value="1"/>
</dbReference>
<evidence type="ECO:0000256" key="6">
    <source>
        <dbReference type="ARBA" id="ARBA00022679"/>
    </source>
</evidence>
<dbReference type="InterPro" id="IPR038385">
    <property type="entry name" value="Sua5/YwlC_C"/>
</dbReference>
<reference evidence="16" key="1">
    <citation type="journal article" date="2014" name="Int. J. Syst. Evol. Microbiol.">
        <title>Complete genome sequence of Corynebacterium casei LMG S-19264T (=DSM 44701T), isolated from a smear-ripened cheese.</title>
        <authorList>
            <consortium name="US DOE Joint Genome Institute (JGI-PGF)"/>
            <person name="Walter F."/>
            <person name="Albersmeier A."/>
            <person name="Kalinowski J."/>
            <person name="Ruckert C."/>
        </authorList>
    </citation>
    <scope>NUCLEOTIDE SEQUENCE</scope>
    <source>
        <strain evidence="16">CGMCC 1.6293</strain>
    </source>
</reference>
<dbReference type="InterPro" id="IPR050156">
    <property type="entry name" value="TC-AMP_synthase_SUA5"/>
</dbReference>
<evidence type="ECO:0000313" key="17">
    <source>
        <dbReference type="Proteomes" id="UP000649829"/>
    </source>
</evidence>
<dbReference type="GO" id="GO:0003725">
    <property type="term" value="F:double-stranded RNA binding"/>
    <property type="evidence" value="ECO:0007669"/>
    <property type="project" value="UniProtKB-UniRule"/>
</dbReference>
<evidence type="ECO:0000256" key="2">
    <source>
        <dbReference type="ARBA" id="ARBA00007663"/>
    </source>
</evidence>
<dbReference type="InterPro" id="IPR005145">
    <property type="entry name" value="Sua5_C"/>
</dbReference>
<keyword evidence="5 13" id="KW-0963">Cytoplasm</keyword>
<keyword evidence="6 13" id="KW-0808">Transferase</keyword>
<gene>
    <name evidence="16" type="ORF">GCM10011534_21580</name>
</gene>
<dbReference type="RefSeq" id="WP_028287937.1">
    <property type="nucleotide sequence ID" value="NZ_BMLF01000001.1"/>
</dbReference>
<dbReference type="GO" id="GO:0006450">
    <property type="term" value="P:regulation of translational fidelity"/>
    <property type="evidence" value="ECO:0007669"/>
    <property type="project" value="TreeGrafter"/>
</dbReference>
<feature type="binding site" evidence="14">
    <location>
        <position position="116"/>
    </location>
    <ligand>
        <name>ATP</name>
        <dbReference type="ChEBI" id="CHEBI:30616"/>
    </ligand>
</feature>
<name>A0A917WFW2_9RHOB</name>
<evidence type="ECO:0000256" key="3">
    <source>
        <dbReference type="ARBA" id="ARBA00012584"/>
    </source>
</evidence>
<dbReference type="GO" id="GO:0000049">
    <property type="term" value="F:tRNA binding"/>
    <property type="evidence" value="ECO:0007669"/>
    <property type="project" value="TreeGrafter"/>
</dbReference>
<feature type="binding site" evidence="14">
    <location>
        <position position="231"/>
    </location>
    <ligand>
        <name>ATP</name>
        <dbReference type="ChEBI" id="CHEBI:30616"/>
    </ligand>
</feature>
<dbReference type="PANTHER" id="PTHR17490:SF16">
    <property type="entry name" value="THREONYLCARBAMOYL-AMP SYNTHASE"/>
    <property type="match status" value="1"/>
</dbReference>
<evidence type="ECO:0000256" key="13">
    <source>
        <dbReference type="PIRNR" id="PIRNR004930"/>
    </source>
</evidence>
<feature type="binding site" evidence="14">
    <location>
        <position position="140"/>
    </location>
    <ligand>
        <name>L-threonine</name>
        <dbReference type="ChEBI" id="CHEBI:57926"/>
    </ligand>
</feature>
<dbReference type="Pfam" id="PF01300">
    <property type="entry name" value="Sua5_yciO_yrdC"/>
    <property type="match status" value="1"/>
</dbReference>
<dbReference type="GO" id="GO:0005737">
    <property type="term" value="C:cytoplasm"/>
    <property type="evidence" value="ECO:0007669"/>
    <property type="project" value="UniProtKB-SubCell"/>
</dbReference>
<feature type="binding site" evidence="14">
    <location>
        <position position="56"/>
    </location>
    <ligand>
        <name>ATP</name>
        <dbReference type="ChEBI" id="CHEBI:30616"/>
    </ligand>
</feature>
<dbReference type="EC" id="2.7.7.87" evidence="3 13"/>
<keyword evidence="10 13" id="KW-0067">ATP-binding</keyword>
<feature type="binding site" evidence="14">
    <location>
        <position position="120"/>
    </location>
    <ligand>
        <name>L-threonine</name>
        <dbReference type="ChEBI" id="CHEBI:57926"/>
    </ligand>
</feature>
<dbReference type="PROSITE" id="PS51163">
    <property type="entry name" value="YRDC"/>
    <property type="match status" value="1"/>
</dbReference>
<evidence type="ECO:0000256" key="4">
    <source>
        <dbReference type="ARBA" id="ARBA00015492"/>
    </source>
</evidence>
<feature type="binding site" evidence="14">
    <location>
        <position position="60"/>
    </location>
    <ligand>
        <name>ATP</name>
        <dbReference type="ChEBI" id="CHEBI:30616"/>
    </ligand>
</feature>
<feature type="binding site" evidence="14">
    <location>
        <position position="180"/>
    </location>
    <ligand>
        <name>L-threonine</name>
        <dbReference type="ChEBI" id="CHEBI:57926"/>
    </ligand>
</feature>
<feature type="binding site" evidence="14">
    <location>
        <position position="195"/>
    </location>
    <ligand>
        <name>ATP</name>
        <dbReference type="ChEBI" id="CHEBI:30616"/>
    </ligand>
</feature>
<dbReference type="PANTHER" id="PTHR17490">
    <property type="entry name" value="SUA5"/>
    <property type="match status" value="1"/>
</dbReference>
<comment type="function">
    <text evidence="13">Required for the formation of a threonylcarbamoyl group on adenosine at position 37 (t(6)A37) in tRNAs that read codons beginning with adenine.</text>
</comment>
<evidence type="ECO:0000256" key="5">
    <source>
        <dbReference type="ARBA" id="ARBA00022490"/>
    </source>
</evidence>
<evidence type="ECO:0000256" key="9">
    <source>
        <dbReference type="ARBA" id="ARBA00022741"/>
    </source>
</evidence>
<feature type="binding site" evidence="14">
    <location>
        <position position="150"/>
    </location>
    <ligand>
        <name>ATP</name>
        <dbReference type="ChEBI" id="CHEBI:30616"/>
    </ligand>
</feature>
<feature type="binding site" evidence="14">
    <location>
        <position position="33"/>
    </location>
    <ligand>
        <name>L-threonine</name>
        <dbReference type="ChEBI" id="CHEBI:57926"/>
    </ligand>
</feature>
<dbReference type="PIRSF" id="PIRSF004930">
    <property type="entry name" value="Tln_factor_SUA5"/>
    <property type="match status" value="1"/>
</dbReference>
<dbReference type="GO" id="GO:0005524">
    <property type="term" value="F:ATP binding"/>
    <property type="evidence" value="ECO:0007669"/>
    <property type="project" value="UniProtKB-UniRule"/>
</dbReference>
<dbReference type="NCBIfam" id="TIGR00057">
    <property type="entry name" value="L-threonylcarbamoyladenylate synthase"/>
    <property type="match status" value="1"/>
</dbReference>
<feature type="domain" description="YrdC-like" evidence="15">
    <location>
        <begin position="11"/>
        <end position="199"/>
    </location>
</feature>
<comment type="catalytic activity">
    <reaction evidence="12 13">
        <text>L-threonine + hydrogencarbonate + ATP = L-threonylcarbamoyladenylate + diphosphate + H2O</text>
        <dbReference type="Rhea" id="RHEA:36407"/>
        <dbReference type="ChEBI" id="CHEBI:15377"/>
        <dbReference type="ChEBI" id="CHEBI:17544"/>
        <dbReference type="ChEBI" id="CHEBI:30616"/>
        <dbReference type="ChEBI" id="CHEBI:33019"/>
        <dbReference type="ChEBI" id="CHEBI:57926"/>
        <dbReference type="ChEBI" id="CHEBI:73682"/>
        <dbReference type="EC" id="2.7.7.87"/>
    </reaction>
</comment>
<dbReference type="AlphaFoldDB" id="A0A917WFW2"/>
<dbReference type="InterPro" id="IPR017945">
    <property type="entry name" value="DHBP_synth_RibB-like_a/b_dom"/>
</dbReference>
<evidence type="ECO:0000256" key="10">
    <source>
        <dbReference type="ARBA" id="ARBA00022840"/>
    </source>
</evidence>
<comment type="subcellular location">
    <subcellularLocation>
        <location evidence="1 13">Cytoplasm</location>
    </subcellularLocation>
</comment>
<keyword evidence="7 13" id="KW-0819">tRNA processing</keyword>
<dbReference type="Proteomes" id="UP000649829">
    <property type="component" value="Unassembled WGS sequence"/>
</dbReference>
<evidence type="ECO:0000259" key="15">
    <source>
        <dbReference type="PROSITE" id="PS51163"/>
    </source>
</evidence>
<dbReference type="GO" id="GO:0061710">
    <property type="term" value="F:L-threonylcarbamoyladenylate synthase"/>
    <property type="evidence" value="ECO:0007669"/>
    <property type="project" value="UniProtKB-EC"/>
</dbReference>
<evidence type="ECO:0000256" key="12">
    <source>
        <dbReference type="ARBA" id="ARBA00048366"/>
    </source>
</evidence>
<proteinExistence type="inferred from homology"/>
<evidence type="ECO:0000256" key="14">
    <source>
        <dbReference type="PIRSR" id="PIRSR004930-1"/>
    </source>
</evidence>
<evidence type="ECO:0000256" key="7">
    <source>
        <dbReference type="ARBA" id="ARBA00022694"/>
    </source>
</evidence>
<comment type="caution">
    <text evidence="16">The sequence shown here is derived from an EMBL/GenBank/DDBJ whole genome shotgun (WGS) entry which is preliminary data.</text>
</comment>
<evidence type="ECO:0000313" key="16">
    <source>
        <dbReference type="EMBL" id="GGL99430.1"/>
    </source>
</evidence>
<keyword evidence="9 13" id="KW-0547">Nucleotide-binding</keyword>
<sequence>MPETRLLPPDDAGLDAAAEILRAGGRVALPTETVYGLGADARSDAAVAGIFAAKDRPAFNPLIVHVADLAAAARHVELSDTARHLAAAFWPGPLTLVLPLKAQAGIAPLVTAGLPTLAIRVPAHPLAQDLLRRFAGPIAAPSANPSGRVSATEARHVMAGLSGRIEAVLDGGACAVGLESTIIGFGPDGTARLLRPGGIAKEAAEAVLGAPLLPPAPEAGITSPGQLLSHYAPSGRVRLGATEPRAGETMVGFGAVRGDLNLSERGDLAEAAARLFTVFHRLDEMGAKAIAVAPVPEEGLGLAINDRLRRAAAPRD</sequence>
<dbReference type="EMBL" id="BMLF01000001">
    <property type="protein sequence ID" value="GGL99430.1"/>
    <property type="molecule type" value="Genomic_DNA"/>
</dbReference>
<dbReference type="GO" id="GO:0008033">
    <property type="term" value="P:tRNA processing"/>
    <property type="evidence" value="ECO:0007669"/>
    <property type="project" value="UniProtKB-KW"/>
</dbReference>
<comment type="similarity">
    <text evidence="2 13">Belongs to the SUA5 family.</text>
</comment>
<dbReference type="InterPro" id="IPR010923">
    <property type="entry name" value="T(6)A37_SUA5"/>
</dbReference>
<evidence type="ECO:0000256" key="8">
    <source>
        <dbReference type="ARBA" id="ARBA00022695"/>
    </source>
</evidence>
<evidence type="ECO:0000256" key="1">
    <source>
        <dbReference type="ARBA" id="ARBA00004496"/>
    </source>
</evidence>
<organism evidence="16 17">
    <name type="scientific">Pseudooceanicola nanhaiensis</name>
    <dbReference type="NCBI Taxonomy" id="375761"/>
    <lineage>
        <taxon>Bacteria</taxon>
        <taxon>Pseudomonadati</taxon>
        <taxon>Pseudomonadota</taxon>
        <taxon>Alphaproteobacteria</taxon>
        <taxon>Rhodobacterales</taxon>
        <taxon>Paracoccaceae</taxon>
        <taxon>Pseudooceanicola</taxon>
    </lineage>
</organism>